<evidence type="ECO:0000313" key="2">
    <source>
        <dbReference type="EMBL" id="EFN71085.1"/>
    </source>
</evidence>
<organism evidence="3">
    <name type="scientific">Camponotus floridanus</name>
    <name type="common">Florida carpenter ant</name>
    <dbReference type="NCBI Taxonomy" id="104421"/>
    <lineage>
        <taxon>Eukaryota</taxon>
        <taxon>Metazoa</taxon>
        <taxon>Ecdysozoa</taxon>
        <taxon>Arthropoda</taxon>
        <taxon>Hexapoda</taxon>
        <taxon>Insecta</taxon>
        <taxon>Pterygota</taxon>
        <taxon>Neoptera</taxon>
        <taxon>Endopterygota</taxon>
        <taxon>Hymenoptera</taxon>
        <taxon>Apocrita</taxon>
        <taxon>Aculeata</taxon>
        <taxon>Formicoidea</taxon>
        <taxon>Formicidae</taxon>
        <taxon>Formicinae</taxon>
        <taxon>Camponotus</taxon>
    </lineage>
</organism>
<keyword evidence="3" id="KW-1185">Reference proteome</keyword>
<feature type="region of interest" description="Disordered" evidence="1">
    <location>
        <begin position="97"/>
        <end position="139"/>
    </location>
</feature>
<dbReference type="InParanoid" id="E2A626"/>
<protein>
    <submittedName>
        <fullName evidence="2">Uncharacterized protein</fullName>
    </submittedName>
</protein>
<evidence type="ECO:0000313" key="3">
    <source>
        <dbReference type="Proteomes" id="UP000000311"/>
    </source>
</evidence>
<sequence>MGRDVRIHTTTMTLCIFDLSNPSICQTQNGDVFQVQNDHEVIALFFALNQGCNRVLLPSYTSLIHAHARQSEVVLYERNFYLRLRECRPYEVVTSTLEDRDEERAGGPSGTTIENRSGRLFPRPSEEEGNERRRKERTEPLRVDTLALNSLVILTECSCTEASTSAPRLVPKTFWLVSTNNKIQFKREECRNTGRGNPARWTPVLVNEDRSLGLAF</sequence>
<evidence type="ECO:0000256" key="1">
    <source>
        <dbReference type="SAM" id="MobiDB-lite"/>
    </source>
</evidence>
<accession>E2A626</accession>
<dbReference type="EMBL" id="GL437108">
    <property type="protein sequence ID" value="EFN71085.1"/>
    <property type="molecule type" value="Genomic_DNA"/>
</dbReference>
<reference evidence="2 3" key="1">
    <citation type="journal article" date="2010" name="Science">
        <title>Genomic comparison of the ants Camponotus floridanus and Harpegnathos saltator.</title>
        <authorList>
            <person name="Bonasio R."/>
            <person name="Zhang G."/>
            <person name="Ye C."/>
            <person name="Mutti N.S."/>
            <person name="Fang X."/>
            <person name="Qin N."/>
            <person name="Donahue G."/>
            <person name="Yang P."/>
            <person name="Li Q."/>
            <person name="Li C."/>
            <person name="Zhang P."/>
            <person name="Huang Z."/>
            <person name="Berger S.L."/>
            <person name="Reinberg D."/>
            <person name="Wang J."/>
            <person name="Liebig J."/>
        </authorList>
    </citation>
    <scope>NUCLEOTIDE SEQUENCE [LARGE SCALE GENOMIC DNA]</scope>
    <source>
        <strain evidence="3">C129</strain>
    </source>
</reference>
<proteinExistence type="predicted"/>
<feature type="compositionally biased region" description="Basic and acidic residues" evidence="1">
    <location>
        <begin position="124"/>
        <end position="139"/>
    </location>
</feature>
<gene>
    <name evidence="2" type="ORF">EAG_06240</name>
</gene>
<dbReference type="AlphaFoldDB" id="E2A626"/>
<name>E2A626_CAMFO</name>
<dbReference type="Proteomes" id="UP000000311">
    <property type="component" value="Unassembled WGS sequence"/>
</dbReference>